<dbReference type="PANTHER" id="PTHR45036">
    <property type="entry name" value="METHYLTRANSFERASE LIKE 7B"/>
    <property type="match status" value="1"/>
</dbReference>
<comment type="caution">
    <text evidence="1">The sequence shown here is derived from an EMBL/GenBank/DDBJ whole genome shotgun (WGS) entry which is preliminary data.</text>
</comment>
<evidence type="ECO:0000313" key="2">
    <source>
        <dbReference type="Proteomes" id="UP000696280"/>
    </source>
</evidence>
<dbReference type="Gene3D" id="3.40.50.150">
    <property type="entry name" value="Vaccinia Virus protein VP39"/>
    <property type="match status" value="1"/>
</dbReference>
<organism evidence="1 2">
    <name type="scientific">Hymenoscyphus fraxineus</name>
    <dbReference type="NCBI Taxonomy" id="746836"/>
    <lineage>
        <taxon>Eukaryota</taxon>
        <taxon>Fungi</taxon>
        <taxon>Dikarya</taxon>
        <taxon>Ascomycota</taxon>
        <taxon>Pezizomycotina</taxon>
        <taxon>Leotiomycetes</taxon>
        <taxon>Helotiales</taxon>
        <taxon>Helotiaceae</taxon>
        <taxon>Hymenoscyphus</taxon>
    </lineage>
</organism>
<dbReference type="InterPro" id="IPR029063">
    <property type="entry name" value="SAM-dependent_MTases_sf"/>
</dbReference>
<dbReference type="SUPFAM" id="SSF53335">
    <property type="entry name" value="S-adenosyl-L-methionine-dependent methyltransferases"/>
    <property type="match status" value="1"/>
</dbReference>
<dbReference type="AlphaFoldDB" id="A0A9N9KPX4"/>
<keyword evidence="2" id="KW-1185">Reference proteome</keyword>
<dbReference type="PANTHER" id="PTHR45036:SF1">
    <property type="entry name" value="METHYLTRANSFERASE LIKE 7A"/>
    <property type="match status" value="1"/>
</dbReference>
<name>A0A9N9KPX4_9HELO</name>
<sequence length="260" mass="29313">MFDKFLELATCLFFPIRFMSLAASYIPGTILSLLVDSEFRTLSSPSRFKEAWFARFWSKYGPLVREGNSPRVSPLLKLAHGVVLDIGPGSGEWLPHFDPSKITKIYGIEPNVGHHARLRERISEVGLSSKYIIVPVGVEDLDEWMKNEDDWQGADSIITVLCLCSIPQAEGIIKGLYGCLKDGGCWLVHEHVKAKEGRWIGWYQYFVNFMWPHFIGGCSITKDTEALLKRAGPWSKVNLSQPEGESEYSALPHIRGILVK</sequence>
<gene>
    <name evidence="1" type="ORF">HYFRA_00004297</name>
</gene>
<dbReference type="InterPro" id="IPR052356">
    <property type="entry name" value="Thiol_S-MT"/>
</dbReference>
<evidence type="ECO:0000313" key="1">
    <source>
        <dbReference type="EMBL" id="CAG8949965.1"/>
    </source>
</evidence>
<dbReference type="EMBL" id="CAJVRL010000025">
    <property type="protein sequence ID" value="CAG8949965.1"/>
    <property type="molecule type" value="Genomic_DNA"/>
</dbReference>
<dbReference type="OrthoDB" id="540004at2759"/>
<dbReference type="Proteomes" id="UP000696280">
    <property type="component" value="Unassembled WGS sequence"/>
</dbReference>
<evidence type="ECO:0008006" key="3">
    <source>
        <dbReference type="Google" id="ProtNLM"/>
    </source>
</evidence>
<accession>A0A9N9KPX4</accession>
<dbReference type="Pfam" id="PF13489">
    <property type="entry name" value="Methyltransf_23"/>
    <property type="match status" value="1"/>
</dbReference>
<proteinExistence type="predicted"/>
<reference evidence="1" key="1">
    <citation type="submission" date="2021-07" db="EMBL/GenBank/DDBJ databases">
        <authorList>
            <person name="Durling M."/>
        </authorList>
    </citation>
    <scope>NUCLEOTIDE SEQUENCE</scope>
</reference>
<protein>
    <recommendedName>
        <fullName evidence="3">Methyltransferase domain-containing protein</fullName>
    </recommendedName>
</protein>